<proteinExistence type="predicted"/>
<keyword evidence="1" id="KW-0862">Zinc</keyword>
<dbReference type="AlphaFoldDB" id="A0A137P220"/>
<dbReference type="OrthoDB" id="18440at2759"/>
<evidence type="ECO:0000313" key="3">
    <source>
        <dbReference type="EMBL" id="KXN69087.1"/>
    </source>
</evidence>
<dbReference type="PROSITE" id="PS50157">
    <property type="entry name" value="ZINC_FINGER_C2H2_2"/>
    <property type="match status" value="1"/>
</dbReference>
<name>A0A137P220_CONC2</name>
<dbReference type="Proteomes" id="UP000070444">
    <property type="component" value="Unassembled WGS sequence"/>
</dbReference>
<keyword evidence="1" id="KW-0863">Zinc-finger</keyword>
<sequence>MECKGIDLCTDYWIELHLAECHSKNNEPIKYKCLGEECIEVFDTRLERHKHTKEDHGLKFNINNLVNQYHVKYEESMKRFLEIGKKYFTSSVQQYGTGKPYSRMSLKEREEERRKEAYYNTIKYTIDDYCFDIISTGAKLNFNKTRCNSCNNQFVSDHWYNLHYDENHKDEVPVKLDCFNADCDKKFYTLEGRGSHCKEEHGLEFDVNEYLKNGVQKEALKRVTR</sequence>
<organism evidence="3 4">
    <name type="scientific">Conidiobolus coronatus (strain ATCC 28846 / CBS 209.66 / NRRL 28638)</name>
    <name type="common">Delacroixia coronata</name>
    <dbReference type="NCBI Taxonomy" id="796925"/>
    <lineage>
        <taxon>Eukaryota</taxon>
        <taxon>Fungi</taxon>
        <taxon>Fungi incertae sedis</taxon>
        <taxon>Zoopagomycota</taxon>
        <taxon>Entomophthoromycotina</taxon>
        <taxon>Entomophthoromycetes</taxon>
        <taxon>Entomophthorales</taxon>
        <taxon>Ancylistaceae</taxon>
        <taxon>Conidiobolus</taxon>
    </lineage>
</organism>
<gene>
    <name evidence="3" type="ORF">CONCODRAFT_99562</name>
</gene>
<keyword evidence="1" id="KW-0479">Metal-binding</keyword>
<feature type="domain" description="C2H2-type" evidence="2">
    <location>
        <begin position="145"/>
        <end position="173"/>
    </location>
</feature>
<dbReference type="InterPro" id="IPR013087">
    <property type="entry name" value="Znf_C2H2_type"/>
</dbReference>
<evidence type="ECO:0000259" key="2">
    <source>
        <dbReference type="PROSITE" id="PS50157"/>
    </source>
</evidence>
<dbReference type="PROSITE" id="PS00028">
    <property type="entry name" value="ZINC_FINGER_C2H2_1"/>
    <property type="match status" value="2"/>
</dbReference>
<reference evidence="3 4" key="1">
    <citation type="journal article" date="2015" name="Genome Biol. Evol.">
        <title>Phylogenomic analyses indicate that early fungi evolved digesting cell walls of algal ancestors of land plants.</title>
        <authorList>
            <person name="Chang Y."/>
            <person name="Wang S."/>
            <person name="Sekimoto S."/>
            <person name="Aerts A.L."/>
            <person name="Choi C."/>
            <person name="Clum A."/>
            <person name="LaButti K.M."/>
            <person name="Lindquist E.A."/>
            <person name="Yee Ngan C."/>
            <person name="Ohm R.A."/>
            <person name="Salamov A.A."/>
            <person name="Grigoriev I.V."/>
            <person name="Spatafora J.W."/>
            <person name="Berbee M.L."/>
        </authorList>
    </citation>
    <scope>NUCLEOTIDE SEQUENCE [LARGE SCALE GENOMIC DNA]</scope>
    <source>
        <strain evidence="3 4">NRRL 28638</strain>
    </source>
</reference>
<keyword evidence="4" id="KW-1185">Reference proteome</keyword>
<dbReference type="EMBL" id="KQ964548">
    <property type="protein sequence ID" value="KXN69087.1"/>
    <property type="molecule type" value="Genomic_DNA"/>
</dbReference>
<dbReference type="SMART" id="SM00355">
    <property type="entry name" value="ZnF_C2H2"/>
    <property type="match status" value="3"/>
</dbReference>
<accession>A0A137P220</accession>
<evidence type="ECO:0000256" key="1">
    <source>
        <dbReference type="PROSITE-ProRule" id="PRU00042"/>
    </source>
</evidence>
<evidence type="ECO:0000313" key="4">
    <source>
        <dbReference type="Proteomes" id="UP000070444"/>
    </source>
</evidence>
<dbReference type="GO" id="GO:0008270">
    <property type="term" value="F:zinc ion binding"/>
    <property type="evidence" value="ECO:0007669"/>
    <property type="project" value="UniProtKB-KW"/>
</dbReference>
<protein>
    <recommendedName>
        <fullName evidence="2">C2H2-type domain-containing protein</fullName>
    </recommendedName>
</protein>